<evidence type="ECO:0000313" key="4">
    <source>
        <dbReference type="Proteomes" id="UP000707245"/>
    </source>
</evidence>
<dbReference type="PANTHER" id="PTHR35936:SF25">
    <property type="entry name" value="ABC TRANSPORTER SUBSTRATE-BINDING PROTEIN"/>
    <property type="match status" value="1"/>
</dbReference>
<dbReference type="PANTHER" id="PTHR35936">
    <property type="entry name" value="MEMBRANE-BOUND LYTIC MUREIN TRANSGLYCOSYLASE F"/>
    <property type="match status" value="1"/>
</dbReference>
<dbReference type="SUPFAM" id="SSF53850">
    <property type="entry name" value="Periplasmic binding protein-like II"/>
    <property type="match status" value="1"/>
</dbReference>
<name>A0ABR9FR22_9GAMM</name>
<dbReference type="Gene3D" id="3.40.190.10">
    <property type="entry name" value="Periplasmic binding protein-like II"/>
    <property type="match status" value="2"/>
</dbReference>
<accession>A0ABR9FR22</accession>
<evidence type="ECO:0000256" key="2">
    <source>
        <dbReference type="SAM" id="SignalP"/>
    </source>
</evidence>
<comment type="similarity">
    <text evidence="1">Belongs to the bacterial solute-binding protein 3 family.</text>
</comment>
<feature type="chain" id="PRO_5045126838" evidence="2">
    <location>
        <begin position="19"/>
        <end position="221"/>
    </location>
</feature>
<proteinExistence type="inferred from homology"/>
<keyword evidence="2" id="KW-0732">Signal</keyword>
<keyword evidence="4" id="KW-1185">Reference proteome</keyword>
<dbReference type="RefSeq" id="WP_192542722.1">
    <property type="nucleotide sequence ID" value="NZ_CAXYBX010000001.1"/>
</dbReference>
<sequence>MLKITLLILLLSTFTVWAETEQITIAAEDSWPPYANADGTGLANEIITAAFATQNIEVEFHVYPYARVLHYLDTAAYVAGFNVPIDAVTKQKYLLGDTPLYEAFSAYYQNTEQPLEIVNREQFNGQSVGVVRGYGYGQHHLDLIAKNAITIADANTDSANVKRLMMGRLDSALIFIKVANLLQRQQVLPKEVQLAFINEGTDIYLAFSRNHPDAMRLQKKV</sequence>
<organism evidence="3 4">
    <name type="scientific">Pseudoalteromonas prydzensis</name>
    <dbReference type="NCBI Taxonomy" id="182141"/>
    <lineage>
        <taxon>Bacteria</taxon>
        <taxon>Pseudomonadati</taxon>
        <taxon>Pseudomonadota</taxon>
        <taxon>Gammaproteobacteria</taxon>
        <taxon>Alteromonadales</taxon>
        <taxon>Pseudoalteromonadaceae</taxon>
        <taxon>Pseudoalteromonas</taxon>
    </lineage>
</organism>
<dbReference type="EMBL" id="RRZA01000070">
    <property type="protein sequence ID" value="MBE0459279.1"/>
    <property type="molecule type" value="Genomic_DNA"/>
</dbReference>
<feature type="signal peptide" evidence="2">
    <location>
        <begin position="1"/>
        <end position="18"/>
    </location>
</feature>
<protein>
    <submittedName>
        <fullName evidence="3">Transporter substrate-binding domain-containing protein</fullName>
    </submittedName>
</protein>
<reference evidence="3 4" key="1">
    <citation type="submission" date="2020-07" db="EMBL/GenBank/DDBJ databases">
        <title>Halophilic bacteria isolated from french cheeses.</title>
        <authorList>
            <person name="Kothe C.I."/>
            <person name="Farah-Kraiem B."/>
            <person name="Renault P."/>
            <person name="Dridi B."/>
        </authorList>
    </citation>
    <scope>NUCLEOTIDE SEQUENCE [LARGE SCALE GENOMIC DNA]</scope>
    <source>
        <strain evidence="3 4">FME14</strain>
    </source>
</reference>
<comment type="caution">
    <text evidence="3">The sequence shown here is derived from an EMBL/GenBank/DDBJ whole genome shotgun (WGS) entry which is preliminary data.</text>
</comment>
<gene>
    <name evidence="3" type="ORF">EI167_17910</name>
</gene>
<evidence type="ECO:0000313" key="3">
    <source>
        <dbReference type="EMBL" id="MBE0459279.1"/>
    </source>
</evidence>
<evidence type="ECO:0000256" key="1">
    <source>
        <dbReference type="ARBA" id="ARBA00010333"/>
    </source>
</evidence>
<dbReference type="Proteomes" id="UP000707245">
    <property type="component" value="Unassembled WGS sequence"/>
</dbReference>